<comment type="caution">
    <text evidence="2">The sequence shown here is derived from an EMBL/GenBank/DDBJ whole genome shotgun (WGS) entry which is preliminary data.</text>
</comment>
<protein>
    <submittedName>
        <fullName evidence="2">Uncharacterized protein</fullName>
    </submittedName>
</protein>
<evidence type="ECO:0000256" key="1">
    <source>
        <dbReference type="SAM" id="SignalP"/>
    </source>
</evidence>
<dbReference type="RefSeq" id="WP_379838757.1">
    <property type="nucleotide sequence ID" value="NZ_JBHRYQ010000001.1"/>
</dbReference>
<name>A0ABV7YY12_9BACT</name>
<dbReference type="Proteomes" id="UP001595616">
    <property type="component" value="Unassembled WGS sequence"/>
</dbReference>
<sequence>MKKLIIATCFLSYSIASFGQDSNILANTSTNRVTTKQLRLFDGDQAYVQENWNVGKVIYGNDTFDYLPINYNGYNERLEWKKDGQPMTFDKPVNSFILGDTTVGRGYLFKSGFYAIDNQTEYTFYQVLYMSPNSKVLKYVQYKTLEKRNFNEANVSVKFEPYESFYFANENNQLTKIKTNKKSVLALFPDKADKLEKYIDEERVKIKNMEDVINLIGHAEMME</sequence>
<feature type="chain" id="PRO_5045416557" evidence="1">
    <location>
        <begin position="20"/>
        <end position="223"/>
    </location>
</feature>
<dbReference type="EMBL" id="JBHRYQ010000001">
    <property type="protein sequence ID" value="MFC3811905.1"/>
    <property type="molecule type" value="Genomic_DNA"/>
</dbReference>
<accession>A0ABV7YY12</accession>
<proteinExistence type="predicted"/>
<gene>
    <name evidence="2" type="ORF">ACFOOI_14675</name>
</gene>
<keyword evidence="1" id="KW-0732">Signal</keyword>
<keyword evidence="3" id="KW-1185">Reference proteome</keyword>
<evidence type="ECO:0000313" key="2">
    <source>
        <dbReference type="EMBL" id="MFC3811905.1"/>
    </source>
</evidence>
<feature type="signal peptide" evidence="1">
    <location>
        <begin position="1"/>
        <end position="19"/>
    </location>
</feature>
<organism evidence="2 3">
    <name type="scientific">Lacihabitans lacunae</name>
    <dbReference type="NCBI Taxonomy" id="1028214"/>
    <lineage>
        <taxon>Bacteria</taxon>
        <taxon>Pseudomonadati</taxon>
        <taxon>Bacteroidota</taxon>
        <taxon>Cytophagia</taxon>
        <taxon>Cytophagales</taxon>
        <taxon>Leadbetterellaceae</taxon>
        <taxon>Lacihabitans</taxon>
    </lineage>
</organism>
<evidence type="ECO:0000313" key="3">
    <source>
        <dbReference type="Proteomes" id="UP001595616"/>
    </source>
</evidence>
<reference evidence="3" key="1">
    <citation type="journal article" date="2019" name="Int. J. Syst. Evol. Microbiol.">
        <title>The Global Catalogue of Microorganisms (GCM) 10K type strain sequencing project: providing services to taxonomists for standard genome sequencing and annotation.</title>
        <authorList>
            <consortium name="The Broad Institute Genomics Platform"/>
            <consortium name="The Broad Institute Genome Sequencing Center for Infectious Disease"/>
            <person name="Wu L."/>
            <person name="Ma J."/>
        </authorList>
    </citation>
    <scope>NUCLEOTIDE SEQUENCE [LARGE SCALE GENOMIC DNA]</scope>
    <source>
        <strain evidence="3">CECT 7956</strain>
    </source>
</reference>